<dbReference type="OrthoDB" id="8913664at2"/>
<protein>
    <recommendedName>
        <fullName evidence="2">PKD domain-containing protein</fullName>
    </recommendedName>
</protein>
<organism evidence="3 4">
    <name type="scientific">Chryseobacterium oncorhynchi</name>
    <dbReference type="NCBI Taxonomy" id="741074"/>
    <lineage>
        <taxon>Bacteria</taxon>
        <taxon>Pseudomonadati</taxon>
        <taxon>Bacteroidota</taxon>
        <taxon>Flavobacteriia</taxon>
        <taxon>Flavobacteriales</taxon>
        <taxon>Weeksellaceae</taxon>
        <taxon>Chryseobacterium group</taxon>
        <taxon>Chryseobacterium</taxon>
    </lineage>
</organism>
<dbReference type="NCBIfam" id="TIGR04183">
    <property type="entry name" value="Por_Secre_tail"/>
    <property type="match status" value="1"/>
</dbReference>
<dbReference type="Pfam" id="PF18911">
    <property type="entry name" value="PKD_4"/>
    <property type="match status" value="1"/>
</dbReference>
<sequence length="1634" mass="175171">MKNTTYLGRHHIFRWLLLCWLLVPWGLQAQTLTHITWNSQVGCQEFRGDKGEDSNIIGSAMIKPGECVRVCAGSTVRYKVVGGSISSILWSAPGGTLTVVPGTGNTEADVAWGSSGGGAIQAVITFTNGNTETQNICIEKINTPIAEFKLMNLEKTACKNTEIHFDNLSQQNGGADIVNYFWEFGDDNNTTSTAFEPSFTYTTAGPKHIRLTVTNKCGCSHTFKKDIEILEAPPVQINCASVVCEGSVEKYSVQDGCEKGEWEVIGGAIVGHNGNEIEVIWDHVDPKDGFGYVMYRSACACPEWTTIKIPVILRKAEILGEAVVCANTQYKYSLPQWPTTKIDWNVTGPGGGQLTFNQQRNEILFTGSQPGVYTLTAKYFNTLLLCGGEAIKTIVVEEPVVISGGESEICKGGTQTFTATPNVPVVWAVTLGGVSVPVTQPIGAAPFTYDFPVAGSYVITATKQGGGCESKPLFVKVIETPNAPSGSIVGERTVCPGRPYVYTLNTVDPGMVPVWSVTNGTIQGSNAGASVTVIFTPGTTPYDVSVQNRTLGVAGCLSAGIRTKIKAIDLKSISIKSNSGPFCPSSTQTFIANLNGIVPDFMEWSFESANFGSFASGQGTSAVTVNLNEIAGSTNSTYLKLKIIKCGQTREIKMLVTKLTLPVINFTNVGKVCLGSDLTFTVNQGTITSATDVTFTFSNGSTHPANFDLSGTYTFPNNGYIQNNTGVDVSQLVTVSYGGTNGCSYKPTATANFTILPETIITISPVYNIIVCDPGMFAYLLTANSSTGLTNIVEWQWQHDGVDIPGANTEAFTISGGPIFGTYRVRAKDINGCVVYSQNVNVIQSCGTGTGCTAPPKVSFTPQWTACNTIKVNNLNATIPPDEIQWGSDSVLTLVSAQGLNTAEFNTNLAGVHVVTVRLRYGSCWYSFNREIKKHYEPKFNISQVCNGNGYNVTLYNSSTIFDIDPGAIVYSFSGAGLPVQNGQTATYNNLAPGTYTFTMTMSAPSLAIPPCTVTKTITLKPVPSTNFMVPAWLCAGEVGTFSPTNYDPANTYTWHFDGTSYVAPGQYSYITFNSAGPKTIRLEITTPQGCHYSSGDKNISVLSADFGGSLSPSSLTACEGNAQPIVYNPTLGFPSSYIWMNGSVQVPGAPNSISFTPTQSGSYWPVLVSAQGCKDFSMSRNPAIVTLKGAPFVSISGKSNICAGSSVTLNGIVTDNTLQYQWSNGSSVVVPWTSAPYPISYTTPGLAAGTYNYTLEVRYPGVGGCVASKTFTVTVSNPPAQPTVSYFKESCQPYKIRLTASGPAAGDYNWSNGMTGQTIFVNEGGVYEVIYTAPSGCKISNQVTVPLSIESLMWVFPTGCYDECRSKDRYILGPKGVFDSHQWQLFGNPIQSGINDVIHPLYFDASGTYNLQIGHFGCIFKSGPMNYFPGKECGIETDCRLSSEIVSFKWDGDHYNVHGSIFNGGSQAVTLTVSSLNGYGTYFPSMITIPSGGTYDMNSNPLAFYPNANFPGGNDDILFMGQGDCKFIAQVGVIGKPAPVKTDRVVGITSASSLKMMPNPAKEKVKISYNTGNEKMLAKQITVFDAMGNIKFRKELKTSSGEVDVDVSSWLQSTYIVIVQTGDTSLQGKLIKN</sequence>
<keyword evidence="1" id="KW-0732">Signal</keyword>
<dbReference type="Gene3D" id="2.60.40.10">
    <property type="entry name" value="Immunoglobulins"/>
    <property type="match status" value="3"/>
</dbReference>
<dbReference type="InterPro" id="IPR000601">
    <property type="entry name" value="PKD_dom"/>
</dbReference>
<evidence type="ECO:0000256" key="1">
    <source>
        <dbReference type="ARBA" id="ARBA00022729"/>
    </source>
</evidence>
<evidence type="ECO:0000313" key="3">
    <source>
        <dbReference type="EMBL" id="PWN67808.1"/>
    </source>
</evidence>
<evidence type="ECO:0000313" key="4">
    <source>
        <dbReference type="Proteomes" id="UP000236182"/>
    </source>
</evidence>
<dbReference type="InterPro" id="IPR035986">
    <property type="entry name" value="PKD_dom_sf"/>
</dbReference>
<dbReference type="CDD" id="cd00146">
    <property type="entry name" value="PKD"/>
    <property type="match status" value="1"/>
</dbReference>
<proteinExistence type="predicted"/>
<dbReference type="EMBL" id="PPEI02000001">
    <property type="protein sequence ID" value="PWN67808.1"/>
    <property type="molecule type" value="Genomic_DNA"/>
</dbReference>
<dbReference type="RefSeq" id="WP_109618477.1">
    <property type="nucleotide sequence ID" value="NZ_PPEI02000001.1"/>
</dbReference>
<dbReference type="Pfam" id="PF18962">
    <property type="entry name" value="Por_Secre_tail"/>
    <property type="match status" value="1"/>
</dbReference>
<evidence type="ECO:0000259" key="2">
    <source>
        <dbReference type="PROSITE" id="PS50093"/>
    </source>
</evidence>
<name>A0A316X8Z7_9FLAO</name>
<dbReference type="Proteomes" id="UP000236182">
    <property type="component" value="Unassembled WGS sequence"/>
</dbReference>
<dbReference type="PROSITE" id="PS50093">
    <property type="entry name" value="PKD"/>
    <property type="match status" value="1"/>
</dbReference>
<dbReference type="SMART" id="SM00089">
    <property type="entry name" value="PKD"/>
    <property type="match status" value="2"/>
</dbReference>
<reference evidence="3" key="1">
    <citation type="submission" date="2018-04" db="EMBL/GenBank/DDBJ databases">
        <title>Draft Genome Sequences of Chryseobacterium lactis NCTC11390T isolated from milk, Chryseobacterium oncorhynchi 701B-08T from rainbow trout, and Chryseobacterium viscerum 687B-08T from diseased fish.</title>
        <authorList>
            <person name="Jeong J.-J."/>
            <person name="Lee Y.J."/>
            <person name="Pathiraja D."/>
            <person name="Park B."/>
            <person name="Choi I.-G."/>
            <person name="Kim K.D."/>
        </authorList>
    </citation>
    <scope>NUCLEOTIDE SEQUENCE [LARGE SCALE GENOMIC DNA]</scope>
    <source>
        <strain evidence="3">701B-08</strain>
    </source>
</reference>
<dbReference type="SUPFAM" id="SSF49299">
    <property type="entry name" value="PKD domain"/>
    <property type="match status" value="2"/>
</dbReference>
<keyword evidence="4" id="KW-1185">Reference proteome</keyword>
<gene>
    <name evidence="3" type="ORF">C1638_004215</name>
</gene>
<dbReference type="InterPro" id="IPR022409">
    <property type="entry name" value="PKD/Chitinase_dom"/>
</dbReference>
<dbReference type="InterPro" id="IPR013783">
    <property type="entry name" value="Ig-like_fold"/>
</dbReference>
<feature type="domain" description="PKD" evidence="2">
    <location>
        <begin position="168"/>
        <end position="229"/>
    </location>
</feature>
<accession>A0A316X8Z7</accession>
<comment type="caution">
    <text evidence="3">The sequence shown here is derived from an EMBL/GenBank/DDBJ whole genome shotgun (WGS) entry which is preliminary data.</text>
</comment>
<dbReference type="InterPro" id="IPR026444">
    <property type="entry name" value="Secre_tail"/>
</dbReference>